<feature type="transmembrane region" description="Helical" evidence="1">
    <location>
        <begin position="170"/>
        <end position="189"/>
    </location>
</feature>
<dbReference type="Proteomes" id="UP000319812">
    <property type="component" value="Unassembled WGS sequence"/>
</dbReference>
<feature type="transmembrane region" description="Helical" evidence="1">
    <location>
        <begin position="271"/>
        <end position="292"/>
    </location>
</feature>
<dbReference type="Pfam" id="PF06772">
    <property type="entry name" value="LtrA"/>
    <property type="match status" value="1"/>
</dbReference>
<feature type="transmembrane region" description="Helical" evidence="1">
    <location>
        <begin position="111"/>
        <end position="131"/>
    </location>
</feature>
<dbReference type="InterPro" id="IPR010640">
    <property type="entry name" value="Low_temperature_requirement_A"/>
</dbReference>
<evidence type="ECO:0000313" key="3">
    <source>
        <dbReference type="Proteomes" id="UP000319812"/>
    </source>
</evidence>
<evidence type="ECO:0008006" key="4">
    <source>
        <dbReference type="Google" id="ProtNLM"/>
    </source>
</evidence>
<proteinExistence type="predicted"/>
<reference evidence="2 3" key="1">
    <citation type="submission" date="2019-06" db="EMBL/GenBank/DDBJ databases">
        <title>Whole genome shotgun sequence of Halomonas halmophila NBRC 15537.</title>
        <authorList>
            <person name="Hosoyama A."/>
            <person name="Uohara A."/>
            <person name="Ohji S."/>
            <person name="Ichikawa N."/>
        </authorList>
    </citation>
    <scope>NUCLEOTIDE SEQUENCE [LARGE SCALE GENOMIC DNA]</scope>
    <source>
        <strain evidence="2 3">NBRC 15537</strain>
    </source>
</reference>
<evidence type="ECO:0000313" key="2">
    <source>
        <dbReference type="EMBL" id="GED21257.1"/>
    </source>
</evidence>
<keyword evidence="1" id="KW-0812">Transmembrane</keyword>
<dbReference type="RefSeq" id="WP_170214812.1">
    <property type="nucleotide sequence ID" value="NZ_BJOC01000004.1"/>
</dbReference>
<feature type="transmembrane region" description="Helical" evidence="1">
    <location>
        <begin position="209"/>
        <end position="228"/>
    </location>
</feature>
<protein>
    <recommendedName>
        <fullName evidence="4">Low temperature requirement protein A</fullName>
    </recommendedName>
</protein>
<feature type="transmembrane region" description="Helical" evidence="1">
    <location>
        <begin position="86"/>
        <end position="105"/>
    </location>
</feature>
<feature type="transmembrane region" description="Helical" evidence="1">
    <location>
        <begin position="53"/>
        <end position="74"/>
    </location>
</feature>
<evidence type="ECO:0000256" key="1">
    <source>
        <dbReference type="SAM" id="Phobius"/>
    </source>
</evidence>
<sequence length="379" mass="41300">MLDLRFTPRDPHEPKRGATPLELLFDLASVVAIGMAAQGLVEGILAGRTTAGLINYLCSFFMIWWAWMNYTWFASAYDDQSPAFRLLTMMTMFGALILAAGINAVFDRTPILLVLAGFSVMRLAMVLLWIGASRGDPERRTTARRYAMGIILMQGYWLVTMTAVMPSAALFLPLFLVGVAGELSVPALAERHAATTWHRGHIVSRYGRLTLIVLGQCFASIVLTIQLASEPSLLDAGRLWHALLLAVIACSIWGLYFTDDPQLDNSGYGRALLWGYGHFFIFSTIAAAGASMRLMITNSGTASLGNEVLSLALALLAATLWVIRDRYCLQGGARWWLPCLALVLLLLGLATPAPLEAVALVLVSGTLLRRRATPHGTPC</sequence>
<dbReference type="PANTHER" id="PTHR36840">
    <property type="entry name" value="BLL5714 PROTEIN"/>
    <property type="match status" value="1"/>
</dbReference>
<name>A0A4Y4EVN5_9GAMM</name>
<feature type="transmembrane region" description="Helical" evidence="1">
    <location>
        <begin position="335"/>
        <end position="355"/>
    </location>
</feature>
<keyword evidence="3" id="KW-1185">Reference proteome</keyword>
<feature type="transmembrane region" description="Helical" evidence="1">
    <location>
        <begin position="21"/>
        <end position="41"/>
    </location>
</feature>
<dbReference type="EMBL" id="BJOC01000004">
    <property type="protein sequence ID" value="GED21257.1"/>
    <property type="molecule type" value="Genomic_DNA"/>
</dbReference>
<gene>
    <name evidence="2" type="ORF">HHA01_02340</name>
</gene>
<feature type="transmembrane region" description="Helical" evidence="1">
    <location>
        <begin position="240"/>
        <end position="259"/>
    </location>
</feature>
<dbReference type="AlphaFoldDB" id="A0A4Y4EVN5"/>
<organism evidence="2 3">
    <name type="scientific">Halomonas halmophila</name>
    <dbReference type="NCBI Taxonomy" id="252"/>
    <lineage>
        <taxon>Bacteria</taxon>
        <taxon>Pseudomonadati</taxon>
        <taxon>Pseudomonadota</taxon>
        <taxon>Gammaproteobacteria</taxon>
        <taxon>Oceanospirillales</taxon>
        <taxon>Halomonadaceae</taxon>
        <taxon>Halomonas</taxon>
    </lineage>
</organism>
<dbReference type="PANTHER" id="PTHR36840:SF1">
    <property type="entry name" value="BLL5714 PROTEIN"/>
    <property type="match status" value="1"/>
</dbReference>
<keyword evidence="1" id="KW-0472">Membrane</keyword>
<accession>A0A4Y4EVN5</accession>
<keyword evidence="1" id="KW-1133">Transmembrane helix</keyword>
<comment type="caution">
    <text evidence="2">The sequence shown here is derived from an EMBL/GenBank/DDBJ whole genome shotgun (WGS) entry which is preliminary data.</text>
</comment>
<feature type="transmembrane region" description="Helical" evidence="1">
    <location>
        <begin position="304"/>
        <end position="323"/>
    </location>
</feature>